<dbReference type="SMART" id="SM01207">
    <property type="entry name" value="G3P_acyltransf"/>
    <property type="match status" value="1"/>
</dbReference>
<feature type="transmembrane region" description="Helical" evidence="10">
    <location>
        <begin position="86"/>
        <end position="107"/>
    </location>
</feature>
<organism evidence="12 13">
    <name type="scientific">Tautonia plasticadhaerens</name>
    <dbReference type="NCBI Taxonomy" id="2527974"/>
    <lineage>
        <taxon>Bacteria</taxon>
        <taxon>Pseudomonadati</taxon>
        <taxon>Planctomycetota</taxon>
        <taxon>Planctomycetia</taxon>
        <taxon>Isosphaerales</taxon>
        <taxon>Isosphaeraceae</taxon>
        <taxon>Tautonia</taxon>
    </lineage>
</organism>
<evidence type="ECO:0000256" key="11">
    <source>
        <dbReference type="SAM" id="MobiDB-lite"/>
    </source>
</evidence>
<proteinExistence type="inferred from homology"/>
<feature type="transmembrane region" description="Helical" evidence="10">
    <location>
        <begin position="220"/>
        <end position="241"/>
    </location>
</feature>
<evidence type="ECO:0000256" key="9">
    <source>
        <dbReference type="ARBA" id="ARBA00023264"/>
    </source>
</evidence>
<evidence type="ECO:0000256" key="5">
    <source>
        <dbReference type="ARBA" id="ARBA00022989"/>
    </source>
</evidence>
<evidence type="ECO:0000256" key="8">
    <source>
        <dbReference type="ARBA" id="ARBA00023209"/>
    </source>
</evidence>
<dbReference type="SUPFAM" id="SSF75011">
    <property type="entry name" value="3-carboxy-cis,cis-mucoante lactonizing enzyme"/>
    <property type="match status" value="1"/>
</dbReference>
<dbReference type="PANTHER" id="PTHR30309">
    <property type="entry name" value="INNER MEMBRANE PROTEIN YGIH"/>
    <property type="match status" value="1"/>
</dbReference>
<dbReference type="EMBL" id="CP036426">
    <property type="protein sequence ID" value="QDV35969.1"/>
    <property type="molecule type" value="Genomic_DNA"/>
</dbReference>
<evidence type="ECO:0000256" key="3">
    <source>
        <dbReference type="ARBA" id="ARBA00022679"/>
    </source>
</evidence>
<dbReference type="RefSeq" id="WP_197446169.1">
    <property type="nucleotide sequence ID" value="NZ_CP036426.1"/>
</dbReference>
<keyword evidence="8 10" id="KW-0594">Phospholipid biosynthesis</keyword>
<keyword evidence="1 10" id="KW-1003">Cell membrane</keyword>
<comment type="similarity">
    <text evidence="10">Belongs to the PlsY family.</text>
</comment>
<comment type="subcellular location">
    <subcellularLocation>
        <location evidence="10">Cell membrane</location>
        <topology evidence="10">Multi-pass membrane protein</topology>
    </subcellularLocation>
</comment>
<accession>A0A518H549</accession>
<keyword evidence="6 10" id="KW-0443">Lipid metabolism</keyword>
<dbReference type="Pfam" id="PF02660">
    <property type="entry name" value="G3P_acyltransf"/>
    <property type="match status" value="1"/>
</dbReference>
<evidence type="ECO:0000256" key="2">
    <source>
        <dbReference type="ARBA" id="ARBA00022516"/>
    </source>
</evidence>
<dbReference type="KEGG" id="tpla:ElP_38790"/>
<comment type="subunit">
    <text evidence="10">Probably interacts with PlsX.</text>
</comment>
<feature type="transmembrane region" description="Helical" evidence="10">
    <location>
        <begin position="55"/>
        <end position="74"/>
    </location>
</feature>
<evidence type="ECO:0000256" key="7">
    <source>
        <dbReference type="ARBA" id="ARBA00023136"/>
    </source>
</evidence>
<evidence type="ECO:0000256" key="10">
    <source>
        <dbReference type="HAMAP-Rule" id="MF_01043"/>
    </source>
</evidence>
<dbReference type="GO" id="GO:0005886">
    <property type="term" value="C:plasma membrane"/>
    <property type="evidence" value="ECO:0007669"/>
    <property type="project" value="UniProtKB-SubCell"/>
</dbReference>
<comment type="pathway">
    <text evidence="10">Lipid metabolism; phospholipid metabolism.</text>
</comment>
<dbReference type="AlphaFoldDB" id="A0A518H549"/>
<dbReference type="HAMAP" id="MF_01043">
    <property type="entry name" value="PlsY"/>
    <property type="match status" value="1"/>
</dbReference>
<feature type="region of interest" description="Disordered" evidence="11">
    <location>
        <begin position="567"/>
        <end position="594"/>
    </location>
</feature>
<protein>
    <recommendedName>
        <fullName evidence="10">Glycerol-3-phosphate acyltransferase</fullName>
    </recommendedName>
    <alternativeName>
        <fullName evidence="10">Acyl-PO4 G3P acyltransferase</fullName>
    </alternativeName>
    <alternativeName>
        <fullName evidence="10">Acyl-phosphate--glycerol-3-phosphate acyltransferase</fullName>
    </alternativeName>
    <alternativeName>
        <fullName evidence="10">G3P acyltransferase</fullName>
        <shortName evidence="10">GPAT</shortName>
        <ecNumber evidence="10">2.3.1.275</ecNumber>
    </alternativeName>
    <alternativeName>
        <fullName evidence="10">Lysophosphatidic acid synthase</fullName>
        <shortName evidence="10">LPA synthase</shortName>
    </alternativeName>
</protein>
<keyword evidence="9 10" id="KW-1208">Phospholipid metabolism</keyword>
<dbReference type="InterPro" id="IPR003811">
    <property type="entry name" value="G3P_acylTferase_PlsY"/>
</dbReference>
<dbReference type="Gene3D" id="2.130.10.10">
    <property type="entry name" value="YVTN repeat-like/Quinoprotein amine dehydrogenase"/>
    <property type="match status" value="1"/>
</dbReference>
<evidence type="ECO:0000256" key="4">
    <source>
        <dbReference type="ARBA" id="ARBA00022692"/>
    </source>
</evidence>
<comment type="catalytic activity">
    <reaction evidence="10">
        <text>an acyl phosphate + sn-glycerol 3-phosphate = a 1-acyl-sn-glycero-3-phosphate + phosphate</text>
        <dbReference type="Rhea" id="RHEA:34075"/>
        <dbReference type="ChEBI" id="CHEBI:43474"/>
        <dbReference type="ChEBI" id="CHEBI:57597"/>
        <dbReference type="ChEBI" id="CHEBI:57970"/>
        <dbReference type="ChEBI" id="CHEBI:59918"/>
        <dbReference type="EC" id="2.3.1.275"/>
    </reaction>
</comment>
<dbReference type="EC" id="2.3.1.275" evidence="10"/>
<keyword evidence="12" id="KW-0012">Acyltransferase</keyword>
<feature type="transmembrane region" description="Helical" evidence="10">
    <location>
        <begin position="119"/>
        <end position="139"/>
    </location>
</feature>
<comment type="function">
    <text evidence="10">Catalyzes the transfer of an acyl group from acyl-phosphate (acyl-PO(4)) to glycerol-3-phosphate (G3P) to form lysophosphatidic acid (LPA). This enzyme utilizes acyl-phosphate as fatty acyl donor, but not acyl-CoA or acyl-ACP.</text>
</comment>
<evidence type="ECO:0000256" key="1">
    <source>
        <dbReference type="ARBA" id="ARBA00022475"/>
    </source>
</evidence>
<feature type="compositionally biased region" description="Low complexity" evidence="11">
    <location>
        <begin position="567"/>
        <end position="581"/>
    </location>
</feature>
<reference evidence="12 13" key="1">
    <citation type="submission" date="2019-02" db="EMBL/GenBank/DDBJ databases">
        <title>Deep-cultivation of Planctomycetes and their phenomic and genomic characterization uncovers novel biology.</title>
        <authorList>
            <person name="Wiegand S."/>
            <person name="Jogler M."/>
            <person name="Boedeker C."/>
            <person name="Pinto D."/>
            <person name="Vollmers J."/>
            <person name="Rivas-Marin E."/>
            <person name="Kohn T."/>
            <person name="Peeters S.H."/>
            <person name="Heuer A."/>
            <person name="Rast P."/>
            <person name="Oberbeckmann S."/>
            <person name="Bunk B."/>
            <person name="Jeske O."/>
            <person name="Meyerdierks A."/>
            <person name="Storesund J.E."/>
            <person name="Kallscheuer N."/>
            <person name="Luecker S."/>
            <person name="Lage O.M."/>
            <person name="Pohl T."/>
            <person name="Merkel B.J."/>
            <person name="Hornburger P."/>
            <person name="Mueller R.-W."/>
            <person name="Bruemmer F."/>
            <person name="Labrenz M."/>
            <person name="Spormann A.M."/>
            <person name="Op den Camp H."/>
            <person name="Overmann J."/>
            <person name="Amann R."/>
            <person name="Jetten M.S.M."/>
            <person name="Mascher T."/>
            <person name="Medema M.H."/>
            <person name="Devos D.P."/>
            <person name="Kaster A.-K."/>
            <person name="Ovreas L."/>
            <person name="Rohde M."/>
            <person name="Galperin M.Y."/>
            <person name="Jogler C."/>
        </authorList>
    </citation>
    <scope>NUCLEOTIDE SEQUENCE [LARGE SCALE GENOMIC DNA]</scope>
    <source>
        <strain evidence="12 13">ElP</strain>
    </source>
</reference>
<dbReference type="Proteomes" id="UP000317835">
    <property type="component" value="Chromosome"/>
</dbReference>
<dbReference type="GO" id="GO:0043772">
    <property type="term" value="F:acyl-phosphate glycerol-3-phosphate acyltransferase activity"/>
    <property type="evidence" value="ECO:0007669"/>
    <property type="project" value="UniProtKB-UniRule"/>
</dbReference>
<keyword evidence="5 10" id="KW-1133">Transmembrane helix</keyword>
<keyword evidence="13" id="KW-1185">Reference proteome</keyword>
<keyword evidence="7 10" id="KW-0472">Membrane</keyword>
<dbReference type="GO" id="GO:0008654">
    <property type="term" value="P:phospholipid biosynthetic process"/>
    <property type="evidence" value="ECO:0007669"/>
    <property type="project" value="UniProtKB-UniRule"/>
</dbReference>
<evidence type="ECO:0000256" key="6">
    <source>
        <dbReference type="ARBA" id="ARBA00023098"/>
    </source>
</evidence>
<keyword evidence="2 10" id="KW-0444">Lipid biosynthesis</keyword>
<dbReference type="PANTHER" id="PTHR30309:SF0">
    <property type="entry name" value="GLYCEROL-3-PHOSPHATE ACYLTRANSFERASE-RELATED"/>
    <property type="match status" value="1"/>
</dbReference>
<gene>
    <name evidence="10 12" type="primary">plsY</name>
    <name evidence="12" type="ORF">ElP_38790</name>
</gene>
<evidence type="ECO:0000313" key="13">
    <source>
        <dbReference type="Proteomes" id="UP000317835"/>
    </source>
</evidence>
<feature type="transmembrane region" description="Helical" evidence="10">
    <location>
        <begin position="170"/>
        <end position="190"/>
    </location>
</feature>
<dbReference type="InterPro" id="IPR015943">
    <property type="entry name" value="WD40/YVTN_repeat-like_dom_sf"/>
</dbReference>
<keyword evidence="4 10" id="KW-0812">Transmembrane</keyword>
<sequence length="594" mass="62936">MTLALSSIAVLLAYLIGALPFGYLIAKWARGVDIRTVGSGNVGATNVGRVLGFKYFVLVMTLDLLKGLGPTLGFPIAVEAMTGRSVPILAVPVALAAILGHNFPVYLRFKGGKGVATSLGAVLALDPIAAAAAAVAFLVVILLTRYVSMSSILGGTAFVIVHFARAREPWTASDLTLALLIAVLYVMLIYRHRSNIGRIRAGTESKVSFGKKAREGRVPVVSLVVLALVAASAIVAAGFVVRDRPAPTLTIGAAELVEVDRFRTGHQRASSLTFADDGRLLAVGCPRYNRVVLFRVDDEGRADRLRDLDLRGRPVAVRASGDRLFVLQRPHGDARHIEEGYWEAFDFEGNPVGSKFRVGWDPDDLAFTPDGRWAFVITSGHAEGEEGKPDPALVVVSVGDRTEHHRIVSRLELTGPKDDPERIVLSDSARYAAIVLAGSGQVAGVDLTDPAAPLATGRVPLAAREVPYLSGVEDGGEILMPVDSERDSALVVDPPGIEGPLLVTTLPEGSALEVVHGRERRALGRLPLRGPLNFGTIIPMAVTYCPERSVLAIADRSGGVRIVALRPVDGPPTGDGPPAVASARSQAGDLPARR</sequence>
<evidence type="ECO:0000313" key="12">
    <source>
        <dbReference type="EMBL" id="QDV35969.1"/>
    </source>
</evidence>
<dbReference type="UniPathway" id="UPA00085"/>
<keyword evidence="3 10" id="KW-0808">Transferase</keyword>
<name>A0A518H549_9BACT</name>
<dbReference type="NCBIfam" id="TIGR00023">
    <property type="entry name" value="glycerol-3-phosphate 1-O-acyltransferase PlsY"/>
    <property type="match status" value="1"/>
</dbReference>